<protein>
    <recommendedName>
        <fullName evidence="9">DEAD/DEAH box helicase</fullName>
    </recommendedName>
</protein>
<dbReference type="SUPFAM" id="SSF52540">
    <property type="entry name" value="P-loop containing nucleoside triphosphate hydrolases"/>
    <property type="match status" value="1"/>
</dbReference>
<evidence type="ECO:0000313" key="7">
    <source>
        <dbReference type="EMBL" id="PAQ05485.1"/>
    </source>
</evidence>
<dbReference type="PROSITE" id="PS51194">
    <property type="entry name" value="HELICASE_CTER"/>
    <property type="match status" value="1"/>
</dbReference>
<dbReference type="GO" id="GO:0003676">
    <property type="term" value="F:nucleic acid binding"/>
    <property type="evidence" value="ECO:0007669"/>
    <property type="project" value="InterPro"/>
</dbReference>
<evidence type="ECO:0000256" key="4">
    <source>
        <dbReference type="ARBA" id="ARBA00022840"/>
    </source>
</evidence>
<keyword evidence="3" id="KW-0347">Helicase</keyword>
<comment type="caution">
    <text evidence="7">The sequence shown here is derived from an EMBL/GenBank/DDBJ whole genome shotgun (WGS) entry which is preliminary data.</text>
</comment>
<dbReference type="Proteomes" id="UP000216442">
    <property type="component" value="Unassembled WGS sequence"/>
</dbReference>
<feature type="domain" description="Helicase C-terminal" evidence="6">
    <location>
        <begin position="517"/>
        <end position="678"/>
    </location>
</feature>
<dbReference type="Pfam" id="PF00271">
    <property type="entry name" value="Helicase_C"/>
    <property type="match status" value="1"/>
</dbReference>
<keyword evidence="8" id="KW-1185">Reference proteome</keyword>
<dbReference type="SMART" id="SM00487">
    <property type="entry name" value="DEXDc"/>
    <property type="match status" value="1"/>
</dbReference>
<dbReference type="InterPro" id="IPR011545">
    <property type="entry name" value="DEAD/DEAH_box_helicase_dom"/>
</dbReference>
<keyword evidence="4" id="KW-0067">ATP-binding</keyword>
<dbReference type="GO" id="GO:0005524">
    <property type="term" value="F:ATP binding"/>
    <property type="evidence" value="ECO:0007669"/>
    <property type="project" value="UniProtKB-KW"/>
</dbReference>
<dbReference type="AlphaFoldDB" id="A0A271LDF9"/>
<dbReference type="Pfam" id="PF00270">
    <property type="entry name" value="DEAD"/>
    <property type="match status" value="1"/>
</dbReference>
<evidence type="ECO:0000256" key="3">
    <source>
        <dbReference type="ARBA" id="ARBA00022806"/>
    </source>
</evidence>
<keyword evidence="2" id="KW-0378">Hydrolase</keyword>
<dbReference type="GO" id="GO:0016787">
    <property type="term" value="F:hydrolase activity"/>
    <property type="evidence" value="ECO:0007669"/>
    <property type="project" value="UniProtKB-KW"/>
</dbReference>
<dbReference type="InterPro" id="IPR050474">
    <property type="entry name" value="Hel308_SKI2-like"/>
</dbReference>
<feature type="domain" description="Helicase ATP-binding" evidence="5">
    <location>
        <begin position="249"/>
        <end position="422"/>
    </location>
</feature>
<dbReference type="SMART" id="SM00490">
    <property type="entry name" value="HELICc"/>
    <property type="match status" value="1"/>
</dbReference>
<evidence type="ECO:0000256" key="2">
    <source>
        <dbReference type="ARBA" id="ARBA00022801"/>
    </source>
</evidence>
<organism evidence="7 8">
    <name type="scientific">Mesorhizobium temperatum</name>
    <dbReference type="NCBI Taxonomy" id="241416"/>
    <lineage>
        <taxon>Bacteria</taxon>
        <taxon>Pseudomonadati</taxon>
        <taxon>Pseudomonadota</taxon>
        <taxon>Alphaproteobacteria</taxon>
        <taxon>Hyphomicrobiales</taxon>
        <taxon>Phyllobacteriaceae</taxon>
        <taxon>Mesorhizobium</taxon>
    </lineage>
</organism>
<dbReference type="RefSeq" id="WP_095496077.1">
    <property type="nucleotide sequence ID" value="NZ_NPKJ01000072.1"/>
</dbReference>
<dbReference type="EMBL" id="NPKJ01000072">
    <property type="protein sequence ID" value="PAQ05485.1"/>
    <property type="molecule type" value="Genomic_DNA"/>
</dbReference>
<keyword evidence="1" id="KW-0547">Nucleotide-binding</keyword>
<dbReference type="PROSITE" id="PS51192">
    <property type="entry name" value="HELICASE_ATP_BIND_1"/>
    <property type="match status" value="1"/>
</dbReference>
<dbReference type="Gene3D" id="3.40.50.300">
    <property type="entry name" value="P-loop containing nucleotide triphosphate hydrolases"/>
    <property type="match status" value="2"/>
</dbReference>
<dbReference type="InterPro" id="IPR014001">
    <property type="entry name" value="Helicase_ATP-bd"/>
</dbReference>
<dbReference type="PANTHER" id="PTHR47961:SF6">
    <property type="entry name" value="DNA-DIRECTED DNA POLYMERASE"/>
    <property type="match status" value="1"/>
</dbReference>
<accession>A0A271LDF9</accession>
<dbReference type="InterPro" id="IPR027417">
    <property type="entry name" value="P-loop_NTPase"/>
</dbReference>
<evidence type="ECO:0008006" key="9">
    <source>
        <dbReference type="Google" id="ProtNLM"/>
    </source>
</evidence>
<evidence type="ECO:0000259" key="5">
    <source>
        <dbReference type="PROSITE" id="PS51192"/>
    </source>
</evidence>
<evidence type="ECO:0000313" key="8">
    <source>
        <dbReference type="Proteomes" id="UP000216442"/>
    </source>
</evidence>
<dbReference type="GO" id="GO:0004386">
    <property type="term" value="F:helicase activity"/>
    <property type="evidence" value="ECO:0007669"/>
    <property type="project" value="UniProtKB-KW"/>
</dbReference>
<proteinExistence type="predicted"/>
<evidence type="ECO:0000259" key="6">
    <source>
        <dbReference type="PROSITE" id="PS51194"/>
    </source>
</evidence>
<name>A0A271LDF9_9HYPH</name>
<reference evidence="7 8" key="1">
    <citation type="submission" date="2017-08" db="EMBL/GenBank/DDBJ databases">
        <title>Mesorhizobium wenxinae sp. nov., a novel rhizobial species isolated from root nodules of chickpea (Cicer arietinum L.).</title>
        <authorList>
            <person name="Zhang J."/>
        </authorList>
    </citation>
    <scope>NUCLEOTIDE SEQUENCE [LARGE SCALE GENOMIC DNA]</scope>
    <source>
        <strain evidence="7 8">SDW018</strain>
    </source>
</reference>
<gene>
    <name evidence="7" type="ORF">CIT26_30785</name>
</gene>
<evidence type="ECO:0000256" key="1">
    <source>
        <dbReference type="ARBA" id="ARBA00022741"/>
    </source>
</evidence>
<sequence>MKPEANAQQVLAVTRSKAKMYEFDVPLEAHIALPQRPELLFSLAVGLLGDAAASIAAGEAVAGREQTTHQSLVFAATYFEAYNESRLDGDVKVDFSILGAAAYYLADSPGSAVVVARWAEPPPATLGSGLALLSYHLLLSNYGPISPTAYQAYPDRILSAMASYLSGAGSEDDAVTLALTVREEAYRSGDGRELLYADVVTAIVRKKITNSARAILPEASGLAPEVWQPALERAAFPRELWPSQQRICTAGVLRGTSAIIQMPTSAGKTRATELILRSAFLSDRASLAVIVCPFRSLCHDIRGDMARAFSGENVVLNEATDSFQQDLTVEALWEQRTILIVTPEKLLYLLRTTPELAQHIGLVIYDEGHQFDSGARGVTYELLLTSLKLSLLENTQIVLISAVIANARNIAGWLIDDEDAVVDGAGLLPTARRVAFASWLAQLGRLEYVSPLDPDDTEFFVPRVINRVLLQKLKPRAKDEYFPRAEDGNSIGLYLGLKLVSKGSVAVFCGRKDTAVKICANAVEVFQRSDAFSRPVEQADPEEVQKLASLFSRQIGETASTTKAAELGIFPHHASVPSGLRLSVEFAMKTNRINFVVCTSTLAQGVNLPIRYLIVTGVYQGGERMLVRDFHNLIGRAGRAGMHTEGSIIFADTKVFDKKRQRRERWRWRTAKQLLNPANSEPSSSSISAIFGPFEFGDPVRRVRINVEVLHTLVFDDDTAVENTVNQMIANTLGVPAKQFRQFLRERVQIVHGIVSFLLAHLDFAEDGLAERAVNLAKNTLAHYLADEGQRAQFETVFQRIAERILAGAATEDSRATLRRSPLAPTTVNSIKAWLEASRGALTQAFEAGTLLASMSPVVLQYNRSNSITSVSDQTVMPLIIQQWVTGATFATIFQFLVERNIRIGGNNRRPTVEDAVAICESGLGYEGAMILATIADLAEGDDGELPGALALLQQQLKCGLPSRAALGFFEAGFADRVVAQTLAEAFPDVVDRQSARIAVRGSAAQTREVLDQFPSYFSSVLDELLT</sequence>
<dbReference type="OrthoDB" id="9815222at2"/>
<dbReference type="InterPro" id="IPR001650">
    <property type="entry name" value="Helicase_C-like"/>
</dbReference>
<dbReference type="PANTHER" id="PTHR47961">
    <property type="entry name" value="DNA POLYMERASE THETA, PUTATIVE (AFU_ORTHOLOGUE AFUA_1G05260)-RELATED"/>
    <property type="match status" value="1"/>
</dbReference>